<dbReference type="InterPro" id="IPR036271">
    <property type="entry name" value="Tet_transcr_reg_TetR-rel_C_sf"/>
</dbReference>
<dbReference type="InterPro" id="IPR001647">
    <property type="entry name" value="HTH_TetR"/>
</dbReference>
<proteinExistence type="predicted"/>
<evidence type="ECO:0000259" key="3">
    <source>
        <dbReference type="PROSITE" id="PS50977"/>
    </source>
</evidence>
<dbReference type="PRINTS" id="PR00455">
    <property type="entry name" value="HTHTETR"/>
</dbReference>
<organism evidence="4 5">
    <name type="scientific">Pseudoduganella umbonata</name>
    <dbReference type="NCBI Taxonomy" id="864828"/>
    <lineage>
        <taxon>Bacteria</taxon>
        <taxon>Pseudomonadati</taxon>
        <taxon>Pseudomonadota</taxon>
        <taxon>Betaproteobacteria</taxon>
        <taxon>Burkholderiales</taxon>
        <taxon>Oxalobacteraceae</taxon>
        <taxon>Telluria group</taxon>
        <taxon>Pseudoduganella</taxon>
    </lineage>
</organism>
<feature type="DNA-binding region" description="H-T-H motif" evidence="2">
    <location>
        <begin position="31"/>
        <end position="50"/>
    </location>
</feature>
<dbReference type="Pfam" id="PF00440">
    <property type="entry name" value="TetR_N"/>
    <property type="match status" value="1"/>
</dbReference>
<evidence type="ECO:0000313" key="4">
    <source>
        <dbReference type="EMBL" id="QCP14941.1"/>
    </source>
</evidence>
<evidence type="ECO:0000256" key="2">
    <source>
        <dbReference type="PROSITE-ProRule" id="PRU00335"/>
    </source>
</evidence>
<name>A0ABX5UT14_9BURK</name>
<reference evidence="4 5" key="1">
    <citation type="submission" date="2019-05" db="EMBL/GenBank/DDBJ databases">
        <title>Draft Genome Sequences of Six Type Strains of the Genus Massilia.</title>
        <authorList>
            <person name="Miess H."/>
            <person name="Frediansyhah A."/>
            <person name="Gross H."/>
        </authorList>
    </citation>
    <scope>NUCLEOTIDE SEQUENCE [LARGE SCALE GENOMIC DNA]</scope>
    <source>
        <strain evidence="4 5">DSMZ 26121</strain>
    </source>
</reference>
<evidence type="ECO:0000313" key="5">
    <source>
        <dbReference type="Proteomes" id="UP000298763"/>
    </source>
</evidence>
<keyword evidence="5" id="KW-1185">Reference proteome</keyword>
<dbReference type="SUPFAM" id="SSF48498">
    <property type="entry name" value="Tetracyclin repressor-like, C-terminal domain"/>
    <property type="match status" value="1"/>
</dbReference>
<accession>A0ABX5UT14</accession>
<dbReference type="Proteomes" id="UP000298763">
    <property type="component" value="Chromosome"/>
</dbReference>
<dbReference type="PANTHER" id="PTHR30055">
    <property type="entry name" value="HTH-TYPE TRANSCRIPTIONAL REGULATOR RUTR"/>
    <property type="match status" value="1"/>
</dbReference>
<keyword evidence="1 2" id="KW-0238">DNA-binding</keyword>
<dbReference type="SUPFAM" id="SSF46689">
    <property type="entry name" value="Homeodomain-like"/>
    <property type="match status" value="1"/>
</dbReference>
<dbReference type="PROSITE" id="PS50977">
    <property type="entry name" value="HTH_TETR_2"/>
    <property type="match status" value="1"/>
</dbReference>
<gene>
    <name evidence="4" type="ORF">FCL38_27000</name>
</gene>
<dbReference type="Gene3D" id="1.10.357.10">
    <property type="entry name" value="Tetracycline Repressor, domain 2"/>
    <property type="match status" value="1"/>
</dbReference>
<feature type="domain" description="HTH tetR-type" evidence="3">
    <location>
        <begin position="8"/>
        <end position="68"/>
    </location>
</feature>
<dbReference type="EMBL" id="CP040017">
    <property type="protein sequence ID" value="QCP14941.1"/>
    <property type="molecule type" value="Genomic_DNA"/>
</dbReference>
<evidence type="ECO:0000256" key="1">
    <source>
        <dbReference type="ARBA" id="ARBA00023125"/>
    </source>
</evidence>
<protein>
    <submittedName>
        <fullName evidence="4">TetR/AcrR family transcriptional regulator</fullName>
    </submittedName>
</protein>
<dbReference type="PANTHER" id="PTHR30055:SF219">
    <property type="entry name" value="TRANSCRIPTIONAL REGULATORY PROTEIN"/>
    <property type="match status" value="1"/>
</dbReference>
<dbReference type="InterPro" id="IPR009057">
    <property type="entry name" value="Homeodomain-like_sf"/>
</dbReference>
<sequence length="192" mass="20549">MTTMRTQADTSEQIMAAARSMVQARGYNALSFRDVAASVGVKSASVHYHFPTKGDLAAALARRYTEEGMDYLDTLLARGEDYRACLARYVAIFRRALEDGNRMCLCGIMAAENEDLPAAVRAEVAAFTNANVAWLTGLLAGRRPGTSPELARARGAAIYAAVAGAQLVARGRNDIAVYDAIMGAFADTGLFD</sequence>
<dbReference type="InterPro" id="IPR050109">
    <property type="entry name" value="HTH-type_TetR-like_transc_reg"/>
</dbReference>